<evidence type="ECO:0000313" key="5">
    <source>
        <dbReference type="EMBL" id="TWX72266.1"/>
    </source>
</evidence>
<evidence type="ECO:0000256" key="1">
    <source>
        <dbReference type="SAM" id="Phobius"/>
    </source>
</evidence>
<sequence length="590" mass="66353">MTTEQQTAQSAVVDLQLCFGGFSYKGLKAENQDAFAAIIPTQQELRAKGAVVAIADGVSSASKAAEASQLAVTQFIQEYLATPETWSTQKSAAKVLTSLNNWLYSQSGFVDALVNQDSPQWLTTFSALIAKSTTAYIFHVGDTRITKYRHQQLEVITRDHNRKQIGQRDLLTRALGADSHLEVDVYQVDLQAGDLFMLSCDGIHDYVSKAIFKTLFDGLPLSPAKSDLEALSEKIVETALERGSHDNVTCLLVYIDAVPNRKLAEIERDLSSKAIPPALKVGQQLDDYLVKKVIHASIRSHLYLVIDVKTSKPYVLKAPSTNFSDDAIYLQGFMREAWVGERIKHVNVMRVLPGKQDSQFLYHVCEYIKGQTLGEWLHDNPKPSIAQVRDIMKQVIGALRSFQRLDLVHRDLKPDNIMIDEYGQIKLIDYGTVFVASLDENQETIKEQVPHGSLNYIAPETLLHMQADYQSDLFSLGVICYEMLSGELPYKPMQRAEVTIKNYSDMQYRSIKQFRAELPLWLDLSLQKATAADPKQRYRAFSEFFSDLNKPSASAVEAYNNQPWLQRDPVLFWQSIAALLFIGLVVSLVN</sequence>
<keyword evidence="5" id="KW-0418">Kinase</keyword>
<accession>A0A5C6QSM3</accession>
<feature type="domain" description="Protein kinase" evidence="2">
    <location>
        <begin position="288"/>
        <end position="565"/>
    </location>
</feature>
<dbReference type="PROSITE" id="PS50011">
    <property type="entry name" value="PROTEIN_KINASE_DOM"/>
    <property type="match status" value="1"/>
</dbReference>
<dbReference type="CDD" id="cd14014">
    <property type="entry name" value="STKc_PknB_like"/>
    <property type="match status" value="1"/>
</dbReference>
<dbReference type="PANTHER" id="PTHR44167">
    <property type="entry name" value="OVARIAN-SPECIFIC SERINE/THREONINE-PROTEIN KINASE LOK-RELATED"/>
    <property type="match status" value="1"/>
</dbReference>
<dbReference type="Proteomes" id="UP000321525">
    <property type="component" value="Unassembled WGS sequence"/>
</dbReference>
<evidence type="ECO:0000313" key="4">
    <source>
        <dbReference type="EMBL" id="TWX62402.1"/>
    </source>
</evidence>
<name>A0A5C6QSM3_9GAMM</name>
<dbReference type="InterPro" id="IPR008271">
    <property type="entry name" value="Ser/Thr_kinase_AS"/>
</dbReference>
<dbReference type="CDD" id="cd00143">
    <property type="entry name" value="PP2Cc"/>
    <property type="match status" value="1"/>
</dbReference>
<dbReference type="SMART" id="SM00220">
    <property type="entry name" value="S_TKc"/>
    <property type="match status" value="1"/>
</dbReference>
<dbReference type="InterPro" id="IPR036457">
    <property type="entry name" value="PPM-type-like_dom_sf"/>
</dbReference>
<dbReference type="PANTHER" id="PTHR44167:SF24">
    <property type="entry name" value="SERINE_THREONINE-PROTEIN KINASE CHK2"/>
    <property type="match status" value="1"/>
</dbReference>
<keyword evidence="1" id="KW-0472">Membrane</keyword>
<dbReference type="GO" id="GO:0005524">
    <property type="term" value="F:ATP binding"/>
    <property type="evidence" value="ECO:0007669"/>
    <property type="project" value="InterPro"/>
</dbReference>
<dbReference type="Gene3D" id="3.60.40.10">
    <property type="entry name" value="PPM-type phosphatase domain"/>
    <property type="match status" value="1"/>
</dbReference>
<dbReference type="InterPro" id="IPR011009">
    <property type="entry name" value="Kinase-like_dom_sf"/>
</dbReference>
<organism evidence="5 7">
    <name type="scientific">Colwellia hornerae</name>
    <dbReference type="NCBI Taxonomy" id="89402"/>
    <lineage>
        <taxon>Bacteria</taxon>
        <taxon>Pseudomonadati</taxon>
        <taxon>Pseudomonadota</taxon>
        <taxon>Gammaproteobacteria</taxon>
        <taxon>Alteromonadales</taxon>
        <taxon>Colwelliaceae</taxon>
        <taxon>Colwellia</taxon>
    </lineage>
</organism>
<dbReference type="Proteomes" id="UP000321917">
    <property type="component" value="Unassembled WGS sequence"/>
</dbReference>
<keyword evidence="1" id="KW-0812">Transmembrane</keyword>
<keyword evidence="1" id="KW-1133">Transmembrane helix</keyword>
<dbReference type="SUPFAM" id="SSF56112">
    <property type="entry name" value="Protein kinase-like (PK-like)"/>
    <property type="match status" value="1"/>
</dbReference>
<dbReference type="GO" id="GO:0004672">
    <property type="term" value="F:protein kinase activity"/>
    <property type="evidence" value="ECO:0007669"/>
    <property type="project" value="InterPro"/>
</dbReference>
<dbReference type="Gene3D" id="1.10.510.10">
    <property type="entry name" value="Transferase(Phosphotransferase) domain 1"/>
    <property type="match status" value="1"/>
</dbReference>
<feature type="domain" description="PPM-type phosphatase" evidence="3">
    <location>
        <begin position="18"/>
        <end position="255"/>
    </location>
</feature>
<dbReference type="AlphaFoldDB" id="A0A5C6QSM3"/>
<dbReference type="InterPro" id="IPR001932">
    <property type="entry name" value="PPM-type_phosphatase-like_dom"/>
</dbReference>
<proteinExistence type="predicted"/>
<dbReference type="InterPro" id="IPR000719">
    <property type="entry name" value="Prot_kinase_dom"/>
</dbReference>
<dbReference type="PROSITE" id="PS51746">
    <property type="entry name" value="PPM_2"/>
    <property type="match status" value="1"/>
</dbReference>
<protein>
    <submittedName>
        <fullName evidence="5">Bifunctional protein-serine/threonine kinase/phosphatase</fullName>
    </submittedName>
</protein>
<gene>
    <name evidence="4" type="ORF">ESZ26_03170</name>
    <name evidence="5" type="ORF">ESZ27_00195</name>
</gene>
<keyword evidence="6" id="KW-1185">Reference proteome</keyword>
<evidence type="ECO:0000313" key="7">
    <source>
        <dbReference type="Proteomes" id="UP000321917"/>
    </source>
</evidence>
<dbReference type="Pfam" id="PF00069">
    <property type="entry name" value="Pkinase"/>
    <property type="match status" value="1"/>
</dbReference>
<dbReference type="Pfam" id="PF13672">
    <property type="entry name" value="PP2C_2"/>
    <property type="match status" value="1"/>
</dbReference>
<keyword evidence="5" id="KW-0808">Transferase</keyword>
<dbReference type="PROSITE" id="PS00108">
    <property type="entry name" value="PROTEIN_KINASE_ST"/>
    <property type="match status" value="1"/>
</dbReference>
<evidence type="ECO:0000313" key="6">
    <source>
        <dbReference type="Proteomes" id="UP000321525"/>
    </source>
</evidence>
<dbReference type="EMBL" id="VOLR01000003">
    <property type="protein sequence ID" value="TWX62402.1"/>
    <property type="molecule type" value="Genomic_DNA"/>
</dbReference>
<reference evidence="5 7" key="1">
    <citation type="submission" date="2019-07" db="EMBL/GenBank/DDBJ databases">
        <title>Genomes of sea-ice associated Colwellia species.</title>
        <authorList>
            <person name="Bowman J.P."/>
        </authorList>
    </citation>
    <scope>NUCLEOTIDE SEQUENCE [LARGE SCALE GENOMIC DNA]</scope>
    <source>
        <strain evidence="4 6">ACAM 607</strain>
        <strain evidence="5 7">IC036</strain>
    </source>
</reference>
<dbReference type="SMART" id="SM00331">
    <property type="entry name" value="PP2C_SIG"/>
    <property type="match status" value="1"/>
</dbReference>
<dbReference type="SMART" id="SM00332">
    <property type="entry name" value="PP2Cc"/>
    <property type="match status" value="1"/>
</dbReference>
<comment type="caution">
    <text evidence="5">The sequence shown here is derived from an EMBL/GenBank/DDBJ whole genome shotgun (WGS) entry which is preliminary data.</text>
</comment>
<evidence type="ECO:0000259" key="3">
    <source>
        <dbReference type="PROSITE" id="PS51746"/>
    </source>
</evidence>
<dbReference type="EMBL" id="VOLQ01000001">
    <property type="protein sequence ID" value="TWX72266.1"/>
    <property type="molecule type" value="Genomic_DNA"/>
</dbReference>
<dbReference type="OrthoDB" id="9801841at2"/>
<feature type="transmembrane region" description="Helical" evidence="1">
    <location>
        <begin position="570"/>
        <end position="589"/>
    </location>
</feature>
<dbReference type="SUPFAM" id="SSF81606">
    <property type="entry name" value="PP2C-like"/>
    <property type="match status" value="1"/>
</dbReference>
<evidence type="ECO:0000259" key="2">
    <source>
        <dbReference type="PROSITE" id="PS50011"/>
    </source>
</evidence>
<dbReference type="RefSeq" id="WP_146797744.1">
    <property type="nucleotide sequence ID" value="NZ_VOLP01000004.1"/>
</dbReference>